<dbReference type="GO" id="GO:0008757">
    <property type="term" value="F:S-adenosylmethionine-dependent methyltransferase activity"/>
    <property type="evidence" value="ECO:0007669"/>
    <property type="project" value="InterPro"/>
</dbReference>
<dbReference type="Gene3D" id="3.40.50.150">
    <property type="entry name" value="Vaccinia Virus protein VP39"/>
    <property type="match status" value="1"/>
</dbReference>
<evidence type="ECO:0000259" key="4">
    <source>
        <dbReference type="Pfam" id="PF03065"/>
    </source>
</evidence>
<evidence type="ECO:0000256" key="1">
    <source>
        <dbReference type="ARBA" id="ARBA00006821"/>
    </source>
</evidence>
<accession>A0A1E3X4M1</accession>
<dbReference type="Proteomes" id="UP000094056">
    <property type="component" value="Unassembled WGS sequence"/>
</dbReference>
<comment type="caution">
    <text evidence="6">The sequence shown here is derived from an EMBL/GenBank/DDBJ whole genome shotgun (WGS) entry which is preliminary data.</text>
</comment>
<dbReference type="InterPro" id="IPR029063">
    <property type="entry name" value="SAM-dependent_MTases_sf"/>
</dbReference>
<dbReference type="Pfam" id="PF03065">
    <property type="entry name" value="Glyco_hydro_57"/>
    <property type="match status" value="1"/>
</dbReference>
<dbReference type="GO" id="GO:0005975">
    <property type="term" value="P:carbohydrate metabolic process"/>
    <property type="evidence" value="ECO:0007669"/>
    <property type="project" value="InterPro"/>
</dbReference>
<dbReference type="EMBL" id="MAYW01000205">
    <property type="protein sequence ID" value="ODS30575.1"/>
    <property type="molecule type" value="Genomic_DNA"/>
</dbReference>
<dbReference type="SUPFAM" id="SSF53335">
    <property type="entry name" value="S-adenosyl-L-methionine-dependent methyltransferases"/>
    <property type="match status" value="1"/>
</dbReference>
<keyword evidence="6" id="KW-0808">Transferase</keyword>
<evidence type="ECO:0000313" key="6">
    <source>
        <dbReference type="EMBL" id="ODS30575.1"/>
    </source>
</evidence>
<dbReference type="PATRIC" id="fig|1872076.5.peg.5152"/>
<keyword evidence="6" id="KW-0489">Methyltransferase</keyword>
<dbReference type="Pfam" id="PF08241">
    <property type="entry name" value="Methyltransf_11"/>
    <property type="match status" value="1"/>
</dbReference>
<organism evidence="6 7">
    <name type="scientific">Candidatus Scalindua rubra</name>
    <dbReference type="NCBI Taxonomy" id="1872076"/>
    <lineage>
        <taxon>Bacteria</taxon>
        <taxon>Pseudomonadati</taxon>
        <taxon>Planctomycetota</taxon>
        <taxon>Candidatus Brocadiia</taxon>
        <taxon>Candidatus Brocadiales</taxon>
        <taxon>Candidatus Scalinduaceae</taxon>
        <taxon>Candidatus Scalindua</taxon>
    </lineage>
</organism>
<dbReference type="InterPro" id="IPR011330">
    <property type="entry name" value="Glyco_hydro/deAcase_b/a-brl"/>
</dbReference>
<evidence type="ECO:0000256" key="2">
    <source>
        <dbReference type="ARBA" id="ARBA00023277"/>
    </source>
</evidence>
<comment type="similarity">
    <text evidence="1 3">Belongs to the glycosyl hydrolase 57 family.</text>
</comment>
<dbReference type="InterPro" id="IPR004300">
    <property type="entry name" value="Glyco_hydro_57_N"/>
</dbReference>
<reference evidence="6 7" key="1">
    <citation type="submission" date="2016-07" db="EMBL/GenBank/DDBJ databases">
        <title>Draft genome of Scalindua rubra, obtained from a brine-seawater interface in the Red Sea, sheds light on salt adaptation in anammox bacteria.</title>
        <authorList>
            <person name="Speth D.R."/>
            <person name="Lagkouvardos I."/>
            <person name="Wang Y."/>
            <person name="Qian P.-Y."/>
            <person name="Dutilh B.E."/>
            <person name="Jetten M.S."/>
        </authorList>
    </citation>
    <scope>NUCLEOTIDE SEQUENCE [LARGE SCALE GENOMIC DNA]</scope>
    <source>
        <strain evidence="6">BSI-1</strain>
    </source>
</reference>
<feature type="domain" description="Glycoside hydrolase family 57 N-terminal" evidence="4">
    <location>
        <begin position="188"/>
        <end position="272"/>
    </location>
</feature>
<gene>
    <name evidence="6" type="ORF">SCARUB_04307</name>
</gene>
<keyword evidence="2 3" id="KW-0119">Carbohydrate metabolism</keyword>
<dbReference type="AlphaFoldDB" id="A0A1E3X4M1"/>
<evidence type="ECO:0000256" key="3">
    <source>
        <dbReference type="RuleBase" id="RU361196"/>
    </source>
</evidence>
<dbReference type="GO" id="GO:0032259">
    <property type="term" value="P:methylation"/>
    <property type="evidence" value="ECO:0007669"/>
    <property type="project" value="UniProtKB-KW"/>
</dbReference>
<dbReference type="InterPro" id="IPR013216">
    <property type="entry name" value="Methyltransf_11"/>
</dbReference>
<dbReference type="Gene3D" id="3.20.110.10">
    <property type="entry name" value="Glycoside hydrolase 38, N terminal domain"/>
    <property type="match status" value="1"/>
</dbReference>
<protein>
    <submittedName>
        <fullName evidence="6">Methyltransferase domain protein</fullName>
    </submittedName>
</protein>
<feature type="domain" description="Methyltransferase type 11" evidence="5">
    <location>
        <begin position="443"/>
        <end position="517"/>
    </location>
</feature>
<name>A0A1E3X4M1_9BACT</name>
<dbReference type="InterPro" id="IPR027291">
    <property type="entry name" value="Glyco_hydro_38_N_sf"/>
</dbReference>
<evidence type="ECO:0000313" key="7">
    <source>
        <dbReference type="Proteomes" id="UP000094056"/>
    </source>
</evidence>
<evidence type="ECO:0000259" key="5">
    <source>
        <dbReference type="Pfam" id="PF08241"/>
    </source>
</evidence>
<sequence>MNSTLYLDKKIIIFESDDWGMLGIRDLEVFERLKAKGYKLGQRNCDYYSLELPEDLEALYSVLNKHRDVFNLPPIFTCNFIVANPDYEKIMKTGFREFHILDLSQGFPGLWKNRDQLIDKYRKGIELGLIYPGYHGLCHFRYEAWLKALQNGELDLLDCIKEHVSYIPSLRRNDFNYEYLANVNPIVFLPQGAQEERVKKGVEAFEKIFGFQPVVTTAPRCAWNCDTEKVWHKYGIRYIGAGNRRIGTTSLSNYRLGERNQWDMIYLIRNVNFEPIRNNACQDAFTEIEFLFNAQQPAILETHSINFFSSIKNFRKKSLERLDQLLYLIEEKYPDVVYLNSQQFGEILEKGFCQLKNGQRMEVKTYRTNLPYLGKFHFYKKKAALKRHFSKKKWHDMFSDNYKLEGSEEQKIYSDIAYDTKERFCSYWHQINEVISLNPEKVLEVGIGNGFVSRYLKDKGINILTLDINSVLKPSVVGSVMALPFTNEFFDVITCYEVLEHLPYNNFSRALEEIYRVSGKYAILSLPDLTTYYRFHIELPRIKPIKKLIPHPLHRPTPLKLGGQHYWEIGKSGYPFNKIKYDIEQVRFNVLKTYRVFEWFHRLFVIEKRNFD</sequence>
<dbReference type="SUPFAM" id="SSF88713">
    <property type="entry name" value="Glycoside hydrolase/deacetylase"/>
    <property type="match status" value="1"/>
</dbReference>
<proteinExistence type="inferred from homology"/>